<evidence type="ECO:0000256" key="1">
    <source>
        <dbReference type="SAM" id="Phobius"/>
    </source>
</evidence>
<keyword evidence="3" id="KW-1185">Reference proteome</keyword>
<protein>
    <recommendedName>
        <fullName evidence="4">Transmembrane protein</fullName>
    </recommendedName>
</protein>
<feature type="transmembrane region" description="Helical" evidence="1">
    <location>
        <begin position="61"/>
        <end position="78"/>
    </location>
</feature>
<evidence type="ECO:0000313" key="3">
    <source>
        <dbReference type="Proteomes" id="UP001630127"/>
    </source>
</evidence>
<proteinExistence type="predicted"/>
<keyword evidence="1" id="KW-0472">Membrane</keyword>
<organism evidence="2 3">
    <name type="scientific">Cinchona calisaya</name>
    <dbReference type="NCBI Taxonomy" id="153742"/>
    <lineage>
        <taxon>Eukaryota</taxon>
        <taxon>Viridiplantae</taxon>
        <taxon>Streptophyta</taxon>
        <taxon>Embryophyta</taxon>
        <taxon>Tracheophyta</taxon>
        <taxon>Spermatophyta</taxon>
        <taxon>Magnoliopsida</taxon>
        <taxon>eudicotyledons</taxon>
        <taxon>Gunneridae</taxon>
        <taxon>Pentapetalae</taxon>
        <taxon>asterids</taxon>
        <taxon>lamiids</taxon>
        <taxon>Gentianales</taxon>
        <taxon>Rubiaceae</taxon>
        <taxon>Cinchonoideae</taxon>
        <taxon>Cinchoneae</taxon>
        <taxon>Cinchona</taxon>
    </lineage>
</organism>
<evidence type="ECO:0008006" key="4">
    <source>
        <dbReference type="Google" id="ProtNLM"/>
    </source>
</evidence>
<keyword evidence="1" id="KW-1133">Transmembrane helix</keyword>
<keyword evidence="1" id="KW-0812">Transmembrane</keyword>
<reference evidence="2 3" key="1">
    <citation type="submission" date="2024-11" db="EMBL/GenBank/DDBJ databases">
        <title>A near-complete genome assembly of Cinchona calisaya.</title>
        <authorList>
            <person name="Lian D.C."/>
            <person name="Zhao X.W."/>
            <person name="Wei L."/>
        </authorList>
    </citation>
    <scope>NUCLEOTIDE SEQUENCE [LARGE SCALE GENOMIC DNA]</scope>
    <source>
        <tissue evidence="2">Nenye</tissue>
    </source>
</reference>
<name>A0ABD2ZAW4_9GENT</name>
<evidence type="ECO:0000313" key="2">
    <source>
        <dbReference type="EMBL" id="KAL3516616.1"/>
    </source>
</evidence>
<dbReference type="EMBL" id="JBJUIK010000010">
    <property type="protein sequence ID" value="KAL3516616.1"/>
    <property type="molecule type" value="Genomic_DNA"/>
</dbReference>
<gene>
    <name evidence="2" type="ORF">ACH5RR_023518</name>
</gene>
<dbReference type="AlphaFoldDB" id="A0ABD2ZAW4"/>
<feature type="transmembrane region" description="Helical" evidence="1">
    <location>
        <begin position="85"/>
        <end position="102"/>
    </location>
</feature>
<dbReference type="Proteomes" id="UP001630127">
    <property type="component" value="Unassembled WGS sequence"/>
</dbReference>
<accession>A0ABD2ZAW4</accession>
<sequence>MSSSPSLSEALDFSSTLKFSLLAYGVATKQTSHSLCEVAASLEKYCTTVVLPPMELSLTEFVAVLLPAIALELNAVLVTKDCCTVVIASGFSFVVTSIAIGFF</sequence>
<comment type="caution">
    <text evidence="2">The sequence shown here is derived from an EMBL/GenBank/DDBJ whole genome shotgun (WGS) entry which is preliminary data.</text>
</comment>